<keyword evidence="3" id="KW-1185">Reference proteome</keyword>
<dbReference type="Pfam" id="PF23354">
    <property type="entry name" value="TPR_NUP160_120_M"/>
    <property type="match status" value="1"/>
</dbReference>
<organism evidence="2 3">
    <name type="scientific">Cryomyces antarcticus</name>
    <dbReference type="NCBI Taxonomy" id="329879"/>
    <lineage>
        <taxon>Eukaryota</taxon>
        <taxon>Fungi</taxon>
        <taxon>Dikarya</taxon>
        <taxon>Ascomycota</taxon>
        <taxon>Pezizomycotina</taxon>
        <taxon>Dothideomycetes</taxon>
        <taxon>Dothideomycetes incertae sedis</taxon>
        <taxon>Cryomyces</taxon>
    </lineage>
</organism>
<name>A0ABR0LU04_9PEZI</name>
<accession>A0ABR0LU04</accession>
<comment type="caution">
    <text evidence="2">The sequence shown here is derived from an EMBL/GenBank/DDBJ whole genome shotgun (WGS) entry which is preliminary data.</text>
</comment>
<gene>
    <name evidence="2" type="ORF">LTR16_009470</name>
</gene>
<feature type="domain" description="NUP160 middle TPR" evidence="1">
    <location>
        <begin position="11"/>
        <end position="124"/>
    </location>
</feature>
<dbReference type="InterPro" id="IPR021717">
    <property type="entry name" value="Nucleoporin_Nup160"/>
</dbReference>
<reference evidence="2 3" key="1">
    <citation type="submission" date="2023-08" db="EMBL/GenBank/DDBJ databases">
        <title>Black Yeasts Isolated from many extreme environments.</title>
        <authorList>
            <person name="Coleine C."/>
            <person name="Stajich J.E."/>
            <person name="Selbmann L."/>
        </authorList>
    </citation>
    <scope>NUCLEOTIDE SEQUENCE [LARGE SCALE GENOMIC DNA]</scope>
    <source>
        <strain evidence="2 3">CCFEE 536</strain>
    </source>
</reference>
<proteinExistence type="predicted"/>
<dbReference type="EMBL" id="JAVRRA010010684">
    <property type="protein sequence ID" value="KAK5241352.1"/>
    <property type="molecule type" value="Genomic_DNA"/>
</dbReference>
<evidence type="ECO:0000313" key="2">
    <source>
        <dbReference type="EMBL" id="KAK5241352.1"/>
    </source>
</evidence>
<evidence type="ECO:0000313" key="3">
    <source>
        <dbReference type="Proteomes" id="UP001357485"/>
    </source>
</evidence>
<evidence type="ECO:0000259" key="1">
    <source>
        <dbReference type="Pfam" id="PF23354"/>
    </source>
</evidence>
<dbReference type="InterPro" id="IPR056535">
    <property type="entry name" value="TPR_NUP160_M"/>
</dbReference>
<sequence>MSQTTEKSTHANHPASSRKAALTTLLTTIVHASQTALLLSLPFTDLAADVDAILLSLCARTLNIASGPPYHKLLYAWRLQHGDFRGAAEALWDRLQRLRDSSAAAHDPGEEMVTHAYLALINCLASVAPDQAWILVEGALEPAKGAGGRAGKGKAKLGAGGPMRKKRRVVTLEDVRREYQEELDRVAALEHGRFPFGGADEMDVL</sequence>
<dbReference type="PANTHER" id="PTHR21286:SF0">
    <property type="entry name" value="NUCLEAR PORE COMPLEX PROTEIN NUP160"/>
    <property type="match status" value="1"/>
</dbReference>
<dbReference type="Proteomes" id="UP001357485">
    <property type="component" value="Unassembled WGS sequence"/>
</dbReference>
<dbReference type="PANTHER" id="PTHR21286">
    <property type="entry name" value="NUCLEAR PORE COMPLEX PROTEIN NUP160"/>
    <property type="match status" value="1"/>
</dbReference>
<protein>
    <recommendedName>
        <fullName evidence="1">NUP160 middle TPR domain-containing protein</fullName>
    </recommendedName>
</protein>